<feature type="signal peptide" evidence="1">
    <location>
        <begin position="1"/>
        <end position="31"/>
    </location>
</feature>
<dbReference type="EMBL" id="CP051428">
    <property type="protein sequence ID" value="QJC50788.1"/>
    <property type="molecule type" value="Genomic_DNA"/>
</dbReference>
<dbReference type="KEGG" id="palr:HGI30_03875"/>
<reference evidence="2 3" key="1">
    <citation type="submission" date="2020-04" db="EMBL/GenBank/DDBJ databases">
        <title>Novel Paenibacillus strain UniB2 isolated from commercial digestive syrup.</title>
        <authorList>
            <person name="Thorat V."/>
            <person name="Kirdat K."/>
            <person name="Tiwarekar B."/>
            <person name="Yadav A."/>
        </authorList>
    </citation>
    <scope>NUCLEOTIDE SEQUENCE [LARGE SCALE GENOMIC DNA]</scope>
    <source>
        <strain evidence="2 3">UniB2</strain>
    </source>
</reference>
<gene>
    <name evidence="2" type="ORF">HGI30_03875</name>
</gene>
<dbReference type="RefSeq" id="WP_168906443.1">
    <property type="nucleotide sequence ID" value="NZ_CP051428.1"/>
</dbReference>
<proteinExistence type="predicted"/>
<evidence type="ECO:0000313" key="3">
    <source>
        <dbReference type="Proteomes" id="UP000502136"/>
    </source>
</evidence>
<evidence type="ECO:0000313" key="2">
    <source>
        <dbReference type="EMBL" id="QJC50788.1"/>
    </source>
</evidence>
<dbReference type="AlphaFoldDB" id="A0A6H2GUG2"/>
<keyword evidence="1" id="KW-0732">Signal</keyword>
<evidence type="ECO:0000256" key="1">
    <source>
        <dbReference type="SAM" id="SignalP"/>
    </source>
</evidence>
<sequence length="279" mass="30710">MNAWINPRLIRFWTTLLLAAALSLPAATAFGANQTALGSGILADTPPSSVDIGEETAIAFHKTSPEADIYEDLTASSSDESVLLAQWGAMDETDETAYLYLYGQKPGTAELTLYSAAEAFPPVTFTVEVKGKAKAPVPQALKDLKAYLLMIEKQTESYNKAIDAYNQLEVYSSANRKLVYTTLADVVIPNLNRAVYFSKSVQAPNADLKAIHAKYHEVHLAQYKATVKMKEAIYKKKSIQPALKEVEKANAMLKSADLAMSSYAKKIKSNQYEWDEIEP</sequence>
<keyword evidence="3" id="KW-1185">Reference proteome</keyword>
<dbReference type="Proteomes" id="UP000502136">
    <property type="component" value="Chromosome"/>
</dbReference>
<feature type="chain" id="PRO_5026293677" evidence="1">
    <location>
        <begin position="32"/>
        <end position="279"/>
    </location>
</feature>
<accession>A0A6H2GUG2</accession>
<protein>
    <submittedName>
        <fullName evidence="2">Uncharacterized protein</fullName>
    </submittedName>
</protein>
<organism evidence="2 3">
    <name type="scientific">Paenibacillus albicereus</name>
    <dbReference type="NCBI Taxonomy" id="2726185"/>
    <lineage>
        <taxon>Bacteria</taxon>
        <taxon>Bacillati</taxon>
        <taxon>Bacillota</taxon>
        <taxon>Bacilli</taxon>
        <taxon>Bacillales</taxon>
        <taxon>Paenibacillaceae</taxon>
        <taxon>Paenibacillus</taxon>
    </lineage>
</organism>
<name>A0A6H2GUG2_9BACL</name>